<protein>
    <submittedName>
        <fullName evidence="8">PTS system glucose-specific transporter subunit IIA</fullName>
        <ecNumber evidence="8">2.7.1.-</ecNumber>
    </submittedName>
</protein>
<dbReference type="GO" id="GO:0016301">
    <property type="term" value="F:kinase activity"/>
    <property type="evidence" value="ECO:0007669"/>
    <property type="project" value="UniProtKB-KW"/>
</dbReference>
<dbReference type="InterPro" id="IPR011055">
    <property type="entry name" value="Dup_hybrid_motif"/>
</dbReference>
<dbReference type="InterPro" id="IPR001127">
    <property type="entry name" value="PTS_EIIA_1_perm"/>
</dbReference>
<evidence type="ECO:0000256" key="2">
    <source>
        <dbReference type="ARBA" id="ARBA00022448"/>
    </source>
</evidence>
<proteinExistence type="predicted"/>
<gene>
    <name evidence="8" type="primary">ypqE</name>
    <name evidence="8" type="ORF">NCTC4824_02028</name>
</gene>
<dbReference type="RefSeq" id="WP_066137996.1">
    <property type="nucleotide sequence ID" value="NZ_CBCSGM010000001.1"/>
</dbReference>
<evidence type="ECO:0000256" key="5">
    <source>
        <dbReference type="ARBA" id="ARBA00022683"/>
    </source>
</evidence>
<dbReference type="GO" id="GO:0009401">
    <property type="term" value="P:phosphoenolpyruvate-dependent sugar phosphotransferase system"/>
    <property type="evidence" value="ECO:0007669"/>
    <property type="project" value="UniProtKB-KW"/>
</dbReference>
<keyword evidence="5" id="KW-0598">Phosphotransferase system</keyword>
<evidence type="ECO:0000259" key="7">
    <source>
        <dbReference type="PROSITE" id="PS51093"/>
    </source>
</evidence>
<dbReference type="PROSITE" id="PS00371">
    <property type="entry name" value="PTS_EIIA_TYPE_1_HIS"/>
    <property type="match status" value="1"/>
</dbReference>
<dbReference type="AlphaFoldDB" id="A0A2X4WAK0"/>
<name>A0A2X4WAK0_LEDLE</name>
<keyword evidence="3" id="KW-0762">Sugar transport</keyword>
<keyword evidence="9" id="KW-1185">Reference proteome</keyword>
<dbReference type="Gene3D" id="2.70.70.10">
    <property type="entry name" value="Glucose Permease (Domain IIA)"/>
    <property type="match status" value="1"/>
</dbReference>
<keyword evidence="4 8" id="KW-0808">Transferase</keyword>
<dbReference type="Proteomes" id="UP000249134">
    <property type="component" value="Chromosome 1"/>
</dbReference>
<evidence type="ECO:0000256" key="3">
    <source>
        <dbReference type="ARBA" id="ARBA00022597"/>
    </source>
</evidence>
<evidence type="ECO:0000256" key="1">
    <source>
        <dbReference type="ARBA" id="ARBA00004496"/>
    </source>
</evidence>
<keyword evidence="6" id="KW-0418">Kinase</keyword>
<accession>A0A2X4WAK0</accession>
<evidence type="ECO:0000313" key="8">
    <source>
        <dbReference type="EMBL" id="SQI56948.1"/>
    </source>
</evidence>
<feature type="domain" description="PTS EIIA type-1" evidence="7">
    <location>
        <begin position="34"/>
        <end position="138"/>
    </location>
</feature>
<dbReference type="FunFam" id="2.70.70.10:FF:000001">
    <property type="entry name" value="PTS system glucose-specific IIA component"/>
    <property type="match status" value="1"/>
</dbReference>
<dbReference type="NCBIfam" id="TIGR00830">
    <property type="entry name" value="PTBA"/>
    <property type="match status" value="1"/>
</dbReference>
<dbReference type="PROSITE" id="PS51093">
    <property type="entry name" value="PTS_EIIA_TYPE_1"/>
    <property type="match status" value="1"/>
</dbReference>
<reference evidence="8 9" key="1">
    <citation type="submission" date="2018-06" db="EMBL/GenBank/DDBJ databases">
        <authorList>
            <consortium name="Pathogen Informatics"/>
            <person name="Doyle S."/>
        </authorList>
    </citation>
    <scope>NUCLEOTIDE SEQUENCE [LARGE SCALE GENOMIC DNA]</scope>
    <source>
        <strain evidence="8 9">NCTC4824</strain>
    </source>
</reference>
<dbReference type="PANTHER" id="PTHR45008:SF1">
    <property type="entry name" value="PTS SYSTEM GLUCOSE-SPECIFIC EIIA COMPONENT"/>
    <property type="match status" value="1"/>
</dbReference>
<dbReference type="Pfam" id="PF00358">
    <property type="entry name" value="PTS_EIIA_1"/>
    <property type="match status" value="1"/>
</dbReference>
<dbReference type="EMBL" id="LS483476">
    <property type="protein sequence ID" value="SQI56948.1"/>
    <property type="molecule type" value="Genomic_DNA"/>
</dbReference>
<evidence type="ECO:0000313" key="9">
    <source>
        <dbReference type="Proteomes" id="UP000249134"/>
    </source>
</evidence>
<dbReference type="PANTHER" id="PTHR45008">
    <property type="entry name" value="PTS SYSTEM GLUCOSE-SPECIFIC EIIA COMPONENT"/>
    <property type="match status" value="1"/>
</dbReference>
<dbReference type="SUPFAM" id="SSF51261">
    <property type="entry name" value="Duplicated hybrid motif"/>
    <property type="match status" value="1"/>
</dbReference>
<dbReference type="InterPro" id="IPR050890">
    <property type="entry name" value="PTS_EIIA_component"/>
</dbReference>
<dbReference type="STRING" id="1348624.GCA_001591545_01093"/>
<organism evidence="8 9">
    <name type="scientific">Lederbergia lenta</name>
    <name type="common">Bacillus lentus</name>
    <dbReference type="NCBI Taxonomy" id="1467"/>
    <lineage>
        <taxon>Bacteria</taxon>
        <taxon>Bacillati</taxon>
        <taxon>Bacillota</taxon>
        <taxon>Bacilli</taxon>
        <taxon>Bacillales</taxon>
        <taxon>Bacillaceae</taxon>
        <taxon>Lederbergia</taxon>
    </lineage>
</organism>
<comment type="subcellular location">
    <subcellularLocation>
        <location evidence="1">Cytoplasm</location>
    </subcellularLocation>
</comment>
<dbReference type="KEGG" id="blen:NCTC4824_02028"/>
<dbReference type="EC" id="2.7.1.-" evidence="8"/>
<keyword evidence="2" id="KW-0813">Transport</keyword>
<dbReference type="GO" id="GO:0005737">
    <property type="term" value="C:cytoplasm"/>
    <property type="evidence" value="ECO:0007669"/>
    <property type="project" value="UniProtKB-SubCell"/>
</dbReference>
<evidence type="ECO:0000256" key="6">
    <source>
        <dbReference type="ARBA" id="ARBA00022777"/>
    </source>
</evidence>
<sequence length="166" mass="17679">MLKKLFGKKEEVSKTITVVSHLSGQLIELGEVPDPVFSQNMMGDGMAVNPENGKVVAPVDGEIIQVFPTKHAIGIKAKNGAEILLHIGIETVGMKGEGFTTFIKEGDKVNKGDTLVEFDHALVTEKAASTITPIIITNGDDVASITKQPLGHVTAGETVIMEITMK</sequence>
<evidence type="ECO:0000256" key="4">
    <source>
        <dbReference type="ARBA" id="ARBA00022679"/>
    </source>
</evidence>